<gene>
    <name evidence="4" type="ORF">OF850_06445</name>
</gene>
<dbReference type="InterPro" id="IPR036291">
    <property type="entry name" value="NAD(P)-bd_dom_sf"/>
</dbReference>
<proteinExistence type="predicted"/>
<dbReference type="RefSeq" id="WP_301589116.1">
    <property type="nucleotide sequence ID" value="NZ_JAPFQI010000002.1"/>
</dbReference>
<evidence type="ECO:0000259" key="3">
    <source>
        <dbReference type="Pfam" id="PF01370"/>
    </source>
</evidence>
<dbReference type="SUPFAM" id="SSF51735">
    <property type="entry name" value="NAD(P)-binding Rossmann-fold domains"/>
    <property type="match status" value="1"/>
</dbReference>
<keyword evidence="5" id="KW-1185">Reference proteome</keyword>
<dbReference type="Gene3D" id="3.40.50.720">
    <property type="entry name" value="NAD(P)-binding Rossmann-like Domain"/>
    <property type="match status" value="1"/>
</dbReference>
<accession>A0ABT3NSW8</accession>
<dbReference type="Pfam" id="PF01370">
    <property type="entry name" value="Epimerase"/>
    <property type="match status" value="1"/>
</dbReference>
<dbReference type="Proteomes" id="UP001526430">
    <property type="component" value="Unassembled WGS sequence"/>
</dbReference>
<evidence type="ECO:0000313" key="4">
    <source>
        <dbReference type="EMBL" id="MCW8085258.1"/>
    </source>
</evidence>
<evidence type="ECO:0000313" key="5">
    <source>
        <dbReference type="Proteomes" id="UP001526430"/>
    </source>
</evidence>
<reference evidence="4 5" key="1">
    <citation type="submission" date="2022-10" db="EMBL/GenBank/DDBJ databases">
        <title>Roseococcus glaciei nov., sp. nov., isolated from glacier.</title>
        <authorList>
            <person name="Liu Q."/>
            <person name="Xin Y.-H."/>
        </authorList>
    </citation>
    <scope>NUCLEOTIDE SEQUENCE [LARGE SCALE GENOMIC DNA]</scope>
    <source>
        <strain evidence="4 5">MDT2-1-1</strain>
    </source>
</reference>
<keyword evidence="2" id="KW-0119">Carbohydrate metabolism</keyword>
<dbReference type="PANTHER" id="PTHR43103">
    <property type="entry name" value="NUCLEOSIDE-DIPHOSPHATE-SUGAR EPIMERASE"/>
    <property type="match status" value="1"/>
</dbReference>
<keyword evidence="1" id="KW-0521">NADP</keyword>
<sequence>MRVLVTGAAGFIGRHLAGALLESGTLGGVPLREIVLTDLQAPGAPQGSPVPVAACSGDLRDPALLEALFGAQGFDSVFHLAASLTGAAEADLGHGLSVNLLALLGLLERCRGQGRTARLVFASSIAAFGGALPPVVEDDTPRLPQTSYGTQKAVAELLLADHARRGAVDARSLRLPIVVVRPGAPSPSVSDRVAAILREPLLGRDVACPLRPDTPLPLASARRVAQALRTLHDLPGAALGPTRAINLPALTATPAEMAEALPRHAAGRTLGRVAWAPDPALQAVVDGWPRRFQSAAATRLGLPGAETLDDIIRDFLREAG</sequence>
<protein>
    <submittedName>
        <fullName evidence="4">NAD-dependent epimerase/dehydratase family protein</fullName>
    </submittedName>
</protein>
<dbReference type="Gene3D" id="3.90.25.10">
    <property type="entry name" value="UDP-galactose 4-epimerase, domain 1"/>
    <property type="match status" value="1"/>
</dbReference>
<evidence type="ECO:0000256" key="2">
    <source>
        <dbReference type="ARBA" id="ARBA00023277"/>
    </source>
</evidence>
<evidence type="ECO:0000256" key="1">
    <source>
        <dbReference type="ARBA" id="ARBA00022857"/>
    </source>
</evidence>
<comment type="caution">
    <text evidence="4">The sequence shown here is derived from an EMBL/GenBank/DDBJ whole genome shotgun (WGS) entry which is preliminary data.</text>
</comment>
<dbReference type="PANTHER" id="PTHR43103:SF3">
    <property type="entry name" value="ADP-L-GLYCERO-D-MANNO-HEPTOSE-6-EPIMERASE"/>
    <property type="match status" value="1"/>
</dbReference>
<name>A0ABT3NSW8_9PROT</name>
<organism evidence="4 5">
    <name type="scientific">Sabulicella glaciei</name>
    <dbReference type="NCBI Taxonomy" id="2984948"/>
    <lineage>
        <taxon>Bacteria</taxon>
        <taxon>Pseudomonadati</taxon>
        <taxon>Pseudomonadota</taxon>
        <taxon>Alphaproteobacteria</taxon>
        <taxon>Acetobacterales</taxon>
        <taxon>Acetobacteraceae</taxon>
        <taxon>Sabulicella</taxon>
    </lineage>
</organism>
<dbReference type="EMBL" id="JAPFQI010000002">
    <property type="protein sequence ID" value="MCW8085258.1"/>
    <property type="molecule type" value="Genomic_DNA"/>
</dbReference>
<feature type="domain" description="NAD-dependent epimerase/dehydratase" evidence="3">
    <location>
        <begin position="3"/>
        <end position="204"/>
    </location>
</feature>
<dbReference type="InterPro" id="IPR001509">
    <property type="entry name" value="Epimerase_deHydtase"/>
</dbReference>